<dbReference type="PANTHER" id="PTHR18968">
    <property type="entry name" value="THIAMINE PYROPHOSPHATE ENZYMES"/>
    <property type="match status" value="1"/>
</dbReference>
<dbReference type="GO" id="GO:0005948">
    <property type="term" value="C:acetolactate synthase complex"/>
    <property type="evidence" value="ECO:0007669"/>
    <property type="project" value="TreeGrafter"/>
</dbReference>
<dbReference type="GO" id="GO:0050660">
    <property type="term" value="F:flavin adenine dinucleotide binding"/>
    <property type="evidence" value="ECO:0007669"/>
    <property type="project" value="TreeGrafter"/>
</dbReference>
<dbReference type="Pfam" id="PF00205">
    <property type="entry name" value="TPP_enzyme_M"/>
    <property type="match status" value="1"/>
</dbReference>
<evidence type="ECO:0000256" key="3">
    <source>
        <dbReference type="RuleBase" id="RU362132"/>
    </source>
</evidence>
<dbReference type="EMBL" id="LAZR01000122">
    <property type="protein sequence ID" value="KKN89103.1"/>
    <property type="molecule type" value="Genomic_DNA"/>
</dbReference>
<dbReference type="CDD" id="cd07035">
    <property type="entry name" value="TPP_PYR_POX_like"/>
    <property type="match status" value="1"/>
</dbReference>
<dbReference type="PANTHER" id="PTHR18968:SF120">
    <property type="entry name" value="ACETOLACTATE SYNTHASE LARGE SUBUNIT"/>
    <property type="match status" value="1"/>
</dbReference>
<dbReference type="InterPro" id="IPR012000">
    <property type="entry name" value="Thiamin_PyroP_enz_cen_dom"/>
</dbReference>
<dbReference type="GO" id="GO:0009097">
    <property type="term" value="P:isoleucine biosynthetic process"/>
    <property type="evidence" value="ECO:0007669"/>
    <property type="project" value="TreeGrafter"/>
</dbReference>
<dbReference type="InterPro" id="IPR011766">
    <property type="entry name" value="TPP_enzyme_TPP-bd"/>
</dbReference>
<dbReference type="AlphaFoldDB" id="A0A0F9XBN8"/>
<reference evidence="7" key="1">
    <citation type="journal article" date="2015" name="Nature">
        <title>Complex archaea that bridge the gap between prokaryotes and eukaryotes.</title>
        <authorList>
            <person name="Spang A."/>
            <person name="Saw J.H."/>
            <person name="Jorgensen S.L."/>
            <person name="Zaremba-Niedzwiedzka K."/>
            <person name="Martijn J."/>
            <person name="Lind A.E."/>
            <person name="van Eijk R."/>
            <person name="Schleper C."/>
            <person name="Guy L."/>
            <person name="Ettema T.J."/>
        </authorList>
    </citation>
    <scope>NUCLEOTIDE SEQUENCE</scope>
</reference>
<comment type="similarity">
    <text evidence="1 3">Belongs to the TPP enzyme family.</text>
</comment>
<dbReference type="InterPro" id="IPR029035">
    <property type="entry name" value="DHS-like_NAD/FAD-binding_dom"/>
</dbReference>
<comment type="caution">
    <text evidence="7">The sequence shown here is derived from an EMBL/GenBank/DDBJ whole genome shotgun (WGS) entry which is preliminary data.</text>
</comment>
<feature type="domain" description="Thiamine pyrophosphate enzyme N-terminal TPP-binding" evidence="6">
    <location>
        <begin position="11"/>
        <end position="127"/>
    </location>
</feature>
<accession>A0A0F9XBN8</accession>
<dbReference type="Pfam" id="PF02775">
    <property type="entry name" value="TPP_enzyme_C"/>
    <property type="match status" value="1"/>
</dbReference>
<dbReference type="InterPro" id="IPR000399">
    <property type="entry name" value="TPP-bd_CS"/>
</dbReference>
<evidence type="ECO:0000259" key="4">
    <source>
        <dbReference type="Pfam" id="PF00205"/>
    </source>
</evidence>
<dbReference type="FunFam" id="3.40.50.970:FF:000007">
    <property type="entry name" value="Acetolactate synthase"/>
    <property type="match status" value="1"/>
</dbReference>
<evidence type="ECO:0000313" key="7">
    <source>
        <dbReference type="EMBL" id="KKN89103.1"/>
    </source>
</evidence>
<gene>
    <name evidence="7" type="ORF">LCGC14_0241010</name>
</gene>
<dbReference type="PROSITE" id="PS00187">
    <property type="entry name" value="TPP_ENZYMES"/>
    <property type="match status" value="1"/>
</dbReference>
<evidence type="ECO:0000256" key="1">
    <source>
        <dbReference type="ARBA" id="ARBA00007812"/>
    </source>
</evidence>
<dbReference type="SUPFAM" id="SSF52518">
    <property type="entry name" value="Thiamin diphosphate-binding fold (THDP-binding)"/>
    <property type="match status" value="2"/>
</dbReference>
<dbReference type="InterPro" id="IPR045229">
    <property type="entry name" value="TPP_enz"/>
</dbReference>
<organism evidence="7">
    <name type="scientific">marine sediment metagenome</name>
    <dbReference type="NCBI Taxonomy" id="412755"/>
    <lineage>
        <taxon>unclassified sequences</taxon>
        <taxon>metagenomes</taxon>
        <taxon>ecological metagenomes</taxon>
    </lineage>
</organism>
<dbReference type="CDD" id="cd00568">
    <property type="entry name" value="TPP_enzymes"/>
    <property type="match status" value="1"/>
</dbReference>
<evidence type="ECO:0008006" key="8">
    <source>
        <dbReference type="Google" id="ProtNLM"/>
    </source>
</evidence>
<feature type="domain" description="Thiamine pyrophosphate enzyme central" evidence="4">
    <location>
        <begin position="199"/>
        <end position="335"/>
    </location>
</feature>
<keyword evidence="2 3" id="KW-0786">Thiamine pyrophosphate</keyword>
<dbReference type="GO" id="GO:0009099">
    <property type="term" value="P:L-valine biosynthetic process"/>
    <property type="evidence" value="ECO:0007669"/>
    <property type="project" value="TreeGrafter"/>
</dbReference>
<dbReference type="GO" id="GO:0003984">
    <property type="term" value="F:acetolactate synthase activity"/>
    <property type="evidence" value="ECO:0007669"/>
    <property type="project" value="TreeGrafter"/>
</dbReference>
<evidence type="ECO:0000259" key="5">
    <source>
        <dbReference type="Pfam" id="PF02775"/>
    </source>
</evidence>
<dbReference type="GO" id="GO:0000287">
    <property type="term" value="F:magnesium ion binding"/>
    <property type="evidence" value="ECO:0007669"/>
    <property type="project" value="InterPro"/>
</dbReference>
<proteinExistence type="inferred from homology"/>
<dbReference type="InterPro" id="IPR029061">
    <property type="entry name" value="THDP-binding"/>
</dbReference>
<dbReference type="Gene3D" id="3.40.50.970">
    <property type="match status" value="2"/>
</dbReference>
<feature type="domain" description="Thiamine pyrophosphate enzyme TPP-binding" evidence="5">
    <location>
        <begin position="393"/>
        <end position="538"/>
    </location>
</feature>
<dbReference type="Pfam" id="PF02776">
    <property type="entry name" value="TPP_enzyme_N"/>
    <property type="match status" value="1"/>
</dbReference>
<dbReference type="SUPFAM" id="SSF52467">
    <property type="entry name" value="DHS-like NAD/FAD-binding domain"/>
    <property type="match status" value="1"/>
</dbReference>
<dbReference type="NCBIfam" id="NF006052">
    <property type="entry name" value="PRK08199.1"/>
    <property type="match status" value="1"/>
</dbReference>
<dbReference type="Gene3D" id="3.40.50.1220">
    <property type="entry name" value="TPP-binding domain"/>
    <property type="match status" value="1"/>
</dbReference>
<dbReference type="GO" id="GO:0030976">
    <property type="term" value="F:thiamine pyrophosphate binding"/>
    <property type="evidence" value="ECO:0007669"/>
    <property type="project" value="InterPro"/>
</dbReference>
<protein>
    <recommendedName>
        <fullName evidence="8">Thiamine pyrophosphate-binding protein</fullName>
    </recommendedName>
</protein>
<evidence type="ECO:0000259" key="6">
    <source>
        <dbReference type="Pfam" id="PF02776"/>
    </source>
</evidence>
<sequence length="565" mass="61051">MLQDVRNKWRTGGRVLVDQLLIHGAVTGYCVPGESYLEVLDALHDVRDRFTLINARHEAAAANMAETHGKLTGEPGICMVTRGPGACHAAIGVHIAQQDSTPMILLVGQIARDTTDREAFQEVDYRAMFGPIAKWATQIDDARRIPEYMARAFRVATSGRPGPVVIALPEDMLTEVVDVADARPYTATQAELSNASLDALKAEIARAERPLLLLGGSGWSDDSAAAITRFAETNKIPVACSFRRQDIVDNLSPVFAGDFGTSTAPSLYGHQREADLLIVIGARLGEMTTKTYTTIQSPSPQTRLVHLYPDADEIGRVYSPDLGLAASPAAVSTALNEVDLGRADAWADWCDRLHGDYLTDSEAPDEQGWDLDMGIALTQLRDNLPDDMVITLDAGNHTGWAQRYLRFGRPGRIIGSTCGSMGYSVPAAVAASIANPDRLVLSFVGDGGFMMSGNELATAAQYGGCPIVLVFNNGIYGTIRMHQERDHPGRVSGTTLKNQDFCKMAEGLGAHAERVTKTADFAAAFQRARTAGRPAVIELVTDPEQISTRTTISKLRDTARQKENA</sequence>
<dbReference type="InterPro" id="IPR012001">
    <property type="entry name" value="Thiamin_PyroP_enz_TPP-bd_dom"/>
</dbReference>
<name>A0A0F9XBN8_9ZZZZ</name>
<evidence type="ECO:0000256" key="2">
    <source>
        <dbReference type="ARBA" id="ARBA00023052"/>
    </source>
</evidence>